<accession>A0A226EIS8</accession>
<feature type="region of interest" description="Disordered" evidence="5">
    <location>
        <begin position="320"/>
        <end position="368"/>
    </location>
</feature>
<keyword evidence="3" id="KW-0862">Zinc</keyword>
<keyword evidence="8" id="KW-1185">Reference proteome</keyword>
<feature type="compositionally biased region" description="Gly residues" evidence="5">
    <location>
        <begin position="421"/>
        <end position="452"/>
    </location>
</feature>
<evidence type="ECO:0000259" key="6">
    <source>
        <dbReference type="PROSITE" id="PS50199"/>
    </source>
</evidence>
<dbReference type="InterPro" id="IPR036443">
    <property type="entry name" value="Znf_RanBP2_sf"/>
</dbReference>
<feature type="domain" description="RanBP2-type" evidence="6">
    <location>
        <begin position="242"/>
        <end position="271"/>
    </location>
</feature>
<gene>
    <name evidence="7" type="ORF">Fcan01_08544</name>
</gene>
<feature type="region of interest" description="Disordered" evidence="5">
    <location>
        <begin position="12"/>
        <end position="92"/>
    </location>
</feature>
<feature type="domain" description="RanBP2-type" evidence="6">
    <location>
        <begin position="364"/>
        <end position="393"/>
    </location>
</feature>
<dbReference type="InterPro" id="IPR001876">
    <property type="entry name" value="Znf_RanBP2"/>
</dbReference>
<proteinExistence type="predicted"/>
<organism evidence="7 8">
    <name type="scientific">Folsomia candida</name>
    <name type="common">Springtail</name>
    <dbReference type="NCBI Taxonomy" id="158441"/>
    <lineage>
        <taxon>Eukaryota</taxon>
        <taxon>Metazoa</taxon>
        <taxon>Ecdysozoa</taxon>
        <taxon>Arthropoda</taxon>
        <taxon>Hexapoda</taxon>
        <taxon>Collembola</taxon>
        <taxon>Entomobryomorpha</taxon>
        <taxon>Isotomoidea</taxon>
        <taxon>Isotomidae</taxon>
        <taxon>Proisotominae</taxon>
        <taxon>Folsomia</taxon>
    </lineage>
</organism>
<evidence type="ECO:0000256" key="3">
    <source>
        <dbReference type="ARBA" id="ARBA00022833"/>
    </source>
</evidence>
<evidence type="ECO:0000256" key="2">
    <source>
        <dbReference type="ARBA" id="ARBA00022771"/>
    </source>
</evidence>
<feature type="compositionally biased region" description="Low complexity" evidence="5">
    <location>
        <begin position="453"/>
        <end position="462"/>
    </location>
</feature>
<feature type="region of interest" description="Disordered" evidence="5">
    <location>
        <begin position="269"/>
        <end position="294"/>
    </location>
</feature>
<dbReference type="STRING" id="158441.A0A226EIS8"/>
<keyword evidence="2 4" id="KW-0863">Zinc-finger</keyword>
<dbReference type="OrthoDB" id="448399at2759"/>
<dbReference type="Pfam" id="PF00641">
    <property type="entry name" value="Zn_ribbon_RanBP"/>
    <property type="match status" value="3"/>
</dbReference>
<name>A0A226EIS8_FOLCA</name>
<dbReference type="Proteomes" id="UP000198287">
    <property type="component" value="Unassembled WGS sequence"/>
</dbReference>
<dbReference type="SUPFAM" id="SSF90209">
    <property type="entry name" value="Ran binding protein zinc finger-like"/>
    <property type="match status" value="3"/>
</dbReference>
<evidence type="ECO:0000256" key="1">
    <source>
        <dbReference type="ARBA" id="ARBA00022723"/>
    </source>
</evidence>
<evidence type="ECO:0000313" key="8">
    <source>
        <dbReference type="Proteomes" id="UP000198287"/>
    </source>
</evidence>
<dbReference type="EMBL" id="LNIX01000003">
    <property type="protein sequence ID" value="OXA57200.1"/>
    <property type="molecule type" value="Genomic_DNA"/>
</dbReference>
<feature type="region of interest" description="Disordered" evidence="5">
    <location>
        <begin position="389"/>
        <end position="510"/>
    </location>
</feature>
<reference evidence="7 8" key="1">
    <citation type="submission" date="2015-12" db="EMBL/GenBank/DDBJ databases">
        <title>The genome of Folsomia candida.</title>
        <authorList>
            <person name="Faddeeva A."/>
            <person name="Derks M.F."/>
            <person name="Anvar Y."/>
            <person name="Smit S."/>
            <person name="Van Straalen N."/>
            <person name="Roelofs D."/>
        </authorList>
    </citation>
    <scope>NUCLEOTIDE SEQUENCE [LARGE SCALE GENOMIC DNA]</scope>
    <source>
        <strain evidence="7 8">VU population</strain>
        <tissue evidence="7">Whole body</tissue>
    </source>
</reference>
<dbReference type="SMART" id="SM00547">
    <property type="entry name" value="ZnF_RBZ"/>
    <property type="match status" value="3"/>
</dbReference>
<protein>
    <recommendedName>
        <fullName evidence="6">RanBP2-type domain-containing protein</fullName>
    </recommendedName>
</protein>
<dbReference type="AlphaFoldDB" id="A0A226EIS8"/>
<feature type="region of interest" description="Disordered" evidence="5">
    <location>
        <begin position="164"/>
        <end position="242"/>
    </location>
</feature>
<evidence type="ECO:0000256" key="4">
    <source>
        <dbReference type="PROSITE-ProRule" id="PRU00322"/>
    </source>
</evidence>
<dbReference type="PANTHER" id="PTHR23111:SF40">
    <property type="entry name" value="RNA-BINDING PROTEIN INVOLVED IN HETEROCHROMATIN ASSEMBLY-RELATED"/>
    <property type="match status" value="1"/>
</dbReference>
<dbReference type="OMA" id="DWNCDCG"/>
<evidence type="ECO:0000313" key="7">
    <source>
        <dbReference type="EMBL" id="OXA57200.1"/>
    </source>
</evidence>
<evidence type="ECO:0000256" key="5">
    <source>
        <dbReference type="SAM" id="MobiDB-lite"/>
    </source>
</evidence>
<feature type="compositionally biased region" description="Gly residues" evidence="5">
    <location>
        <begin position="270"/>
        <end position="294"/>
    </location>
</feature>
<sequence>MGVAEDIVVEAVEPAPTAAPNSKSVTDSTNFELPEKAHDGLPKIVVPITSPATYAPDPRRRGETETATSFRDDDDDVGTKSEQPSPSTTPAEIKLERSVCKSPELIGKVFIELDQHQLVPSLASSAPLSGHQPVQLVGSIFLDRGHIAGMIPPQLTFRCRTADPVKSEAGGSSEDRNDDWNSPGGDGVGGGSRADDWNCGSKPGGGGDTTPTCSFGRRRDDFGGSSRGGREGRGAGRGGGGPRGEDWNCDCGFSNFASRSECFKCKSSKPGGGGGGGNDSGSWGSFGGGGMGGGGGSRGQDWNCDCGFSNFASRSECFKCKGSKPGGGGDSTPANSYGGRRDDFGGSSRGGRGGRGGGRGGGGQRGEDWNCDCGFSNFASRSECFKCKSSKPGGGGGGNDSYGSSNSFGGGGRGDSRGSSRGRGGGGRGGRGGSDGGGGGFRGGFRGGGGSPSFGEESYGSSRGRGGGGRGGYGAKRQNDDDDQDNGFNKRPRYYNSSPPKPAVTDDSWE</sequence>
<dbReference type="GO" id="GO:0008270">
    <property type="term" value="F:zinc ion binding"/>
    <property type="evidence" value="ECO:0007669"/>
    <property type="project" value="UniProtKB-KW"/>
</dbReference>
<keyword evidence="1" id="KW-0479">Metal-binding</keyword>
<comment type="caution">
    <text evidence="7">The sequence shown here is derived from an EMBL/GenBank/DDBJ whole genome shotgun (WGS) entry which is preliminary data.</text>
</comment>
<feature type="compositionally biased region" description="Polar residues" evidence="5">
    <location>
        <begin position="21"/>
        <end position="31"/>
    </location>
</feature>
<dbReference type="GO" id="GO:0003729">
    <property type="term" value="F:mRNA binding"/>
    <property type="evidence" value="ECO:0007669"/>
    <property type="project" value="TreeGrafter"/>
</dbReference>
<dbReference type="Gene3D" id="4.10.1060.10">
    <property type="entry name" value="Zinc finger, RanBP2-type"/>
    <property type="match status" value="3"/>
</dbReference>
<feature type="compositionally biased region" description="Polar residues" evidence="5">
    <location>
        <begin position="80"/>
        <end position="90"/>
    </location>
</feature>
<dbReference type="PROSITE" id="PS50199">
    <property type="entry name" value="ZF_RANBP2_2"/>
    <property type="match status" value="3"/>
</dbReference>
<feature type="domain" description="RanBP2-type" evidence="6">
    <location>
        <begin position="297"/>
        <end position="326"/>
    </location>
</feature>
<feature type="compositionally biased region" description="Basic and acidic residues" evidence="5">
    <location>
        <begin position="217"/>
        <end position="234"/>
    </location>
</feature>
<feature type="compositionally biased region" description="Gly residues" evidence="5">
    <location>
        <begin position="463"/>
        <end position="474"/>
    </location>
</feature>
<feature type="compositionally biased region" description="Gly residues" evidence="5">
    <location>
        <begin position="347"/>
        <end position="364"/>
    </location>
</feature>
<dbReference type="PANTHER" id="PTHR23111">
    <property type="entry name" value="ZINC FINGER PROTEIN"/>
    <property type="match status" value="1"/>
</dbReference>